<keyword evidence="5" id="KW-0482">Metalloprotease</keyword>
<evidence type="ECO:0000313" key="9">
    <source>
        <dbReference type="Proteomes" id="UP000776276"/>
    </source>
</evidence>
<dbReference type="RefSeq" id="WP_216321214.1">
    <property type="nucleotide sequence ID" value="NZ_JAHKRT010000002.1"/>
</dbReference>
<dbReference type="EMBL" id="JAHKRT010000002">
    <property type="protein sequence ID" value="MBU3077281.1"/>
    <property type="molecule type" value="Genomic_DNA"/>
</dbReference>
<feature type="domain" description="MPN" evidence="7">
    <location>
        <begin position="85"/>
        <end position="207"/>
    </location>
</feature>
<dbReference type="Proteomes" id="UP000776276">
    <property type="component" value="Unassembled WGS sequence"/>
</dbReference>
<evidence type="ECO:0000256" key="6">
    <source>
        <dbReference type="RuleBase" id="RU003797"/>
    </source>
</evidence>
<dbReference type="PANTHER" id="PTHR30471:SF3">
    <property type="entry name" value="UPF0758 PROTEIN YEES-RELATED"/>
    <property type="match status" value="1"/>
</dbReference>
<comment type="caution">
    <text evidence="8">The sequence shown here is derived from an EMBL/GenBank/DDBJ whole genome shotgun (WGS) entry which is preliminary data.</text>
</comment>
<evidence type="ECO:0000313" key="8">
    <source>
        <dbReference type="EMBL" id="MBU3077281.1"/>
    </source>
</evidence>
<evidence type="ECO:0000256" key="1">
    <source>
        <dbReference type="ARBA" id="ARBA00022670"/>
    </source>
</evidence>
<sequence>MASSAAAGRLRCRQLLGGLLHPILAGNAAAVAARLIEEFGSLGQTLSASPERLVAIAGKPVAELLATMRASMLHSLRPERLEEPLLSNANALVAYLRMQLANLSHEEVHALYLDVRNRLIRDEMVARGTIGFAPCQPRDIIRRALELGASSIVLAHNHPSGDPKPSRQDIDTTRLLANAANALDIRLLDHMIIARSGVVSLHALGHV</sequence>
<accession>A0ABS6BG62</accession>
<evidence type="ECO:0000256" key="2">
    <source>
        <dbReference type="ARBA" id="ARBA00022723"/>
    </source>
</evidence>
<dbReference type="NCBIfam" id="TIGR00608">
    <property type="entry name" value="radc"/>
    <property type="match status" value="1"/>
</dbReference>
<name>A0ABS6BG62_9SPHN</name>
<dbReference type="InterPro" id="IPR037518">
    <property type="entry name" value="MPN"/>
</dbReference>
<evidence type="ECO:0000256" key="5">
    <source>
        <dbReference type="ARBA" id="ARBA00023049"/>
    </source>
</evidence>
<keyword evidence="2" id="KW-0479">Metal-binding</keyword>
<dbReference type="PANTHER" id="PTHR30471">
    <property type="entry name" value="DNA REPAIR PROTEIN RADC"/>
    <property type="match status" value="1"/>
</dbReference>
<evidence type="ECO:0000256" key="3">
    <source>
        <dbReference type="ARBA" id="ARBA00022801"/>
    </source>
</evidence>
<reference evidence="8 9" key="1">
    <citation type="submission" date="2021-06" db="EMBL/GenBank/DDBJ databases">
        <title>Sphingomonas sp. XMGL2, whole genome shotgun sequencing project.</title>
        <authorList>
            <person name="Zhao G."/>
            <person name="Shen L."/>
        </authorList>
    </citation>
    <scope>NUCLEOTIDE SEQUENCE [LARGE SCALE GENOMIC DNA]</scope>
    <source>
        <strain evidence="8 9">XMGL2</strain>
    </source>
</reference>
<proteinExistence type="inferred from homology"/>
<dbReference type="InterPro" id="IPR025657">
    <property type="entry name" value="RadC_JAB"/>
</dbReference>
<comment type="similarity">
    <text evidence="6">Belongs to the UPF0758 family.</text>
</comment>
<dbReference type="InterPro" id="IPR001405">
    <property type="entry name" value="UPF0758"/>
</dbReference>
<keyword evidence="1" id="KW-0645">Protease</keyword>
<evidence type="ECO:0000256" key="4">
    <source>
        <dbReference type="ARBA" id="ARBA00022833"/>
    </source>
</evidence>
<protein>
    <submittedName>
        <fullName evidence="8">DNA repair protein RadC</fullName>
    </submittedName>
</protein>
<evidence type="ECO:0000259" key="7">
    <source>
        <dbReference type="PROSITE" id="PS50249"/>
    </source>
</evidence>
<keyword evidence="9" id="KW-1185">Reference proteome</keyword>
<gene>
    <name evidence="8" type="primary">radC</name>
    <name evidence="8" type="ORF">KOF26_05310</name>
</gene>
<organism evidence="8 9">
    <name type="scientific">Sphingomonas quercus</name>
    <dbReference type="NCBI Taxonomy" id="2842451"/>
    <lineage>
        <taxon>Bacteria</taxon>
        <taxon>Pseudomonadati</taxon>
        <taxon>Pseudomonadota</taxon>
        <taxon>Alphaproteobacteria</taxon>
        <taxon>Sphingomonadales</taxon>
        <taxon>Sphingomonadaceae</taxon>
        <taxon>Sphingomonas</taxon>
    </lineage>
</organism>
<dbReference type="PROSITE" id="PS01302">
    <property type="entry name" value="UPF0758"/>
    <property type="match status" value="1"/>
</dbReference>
<keyword evidence="4" id="KW-0862">Zinc</keyword>
<dbReference type="Pfam" id="PF04002">
    <property type="entry name" value="RadC"/>
    <property type="match status" value="1"/>
</dbReference>
<dbReference type="PROSITE" id="PS50249">
    <property type="entry name" value="MPN"/>
    <property type="match status" value="1"/>
</dbReference>
<dbReference type="CDD" id="cd08071">
    <property type="entry name" value="MPN_DUF2466"/>
    <property type="match status" value="1"/>
</dbReference>
<keyword evidence="3" id="KW-0378">Hydrolase</keyword>
<dbReference type="InterPro" id="IPR020891">
    <property type="entry name" value="UPF0758_CS"/>
</dbReference>